<dbReference type="AlphaFoldDB" id="A0A1M6UWI6"/>
<keyword evidence="3" id="KW-1185">Reference proteome</keyword>
<dbReference type="InterPro" id="IPR055140">
    <property type="entry name" value="Thiolase_C_2"/>
</dbReference>
<dbReference type="STRING" id="1848.SAMN05443637_11155"/>
<dbReference type="PANTHER" id="PTHR42870:SF1">
    <property type="entry name" value="NON-SPECIFIC LIPID-TRANSFER PROTEIN-LIKE 2"/>
    <property type="match status" value="1"/>
</dbReference>
<dbReference type="Pfam" id="PF22691">
    <property type="entry name" value="Thiolase_C_1"/>
    <property type="match status" value="1"/>
</dbReference>
<dbReference type="CDD" id="cd00829">
    <property type="entry name" value="SCP-x_thiolase"/>
    <property type="match status" value="1"/>
</dbReference>
<dbReference type="InterPro" id="IPR002155">
    <property type="entry name" value="Thiolase"/>
</dbReference>
<dbReference type="EMBL" id="FRAP01000011">
    <property type="protein sequence ID" value="SHK73579.1"/>
    <property type="molecule type" value="Genomic_DNA"/>
</dbReference>
<evidence type="ECO:0000313" key="3">
    <source>
        <dbReference type="Proteomes" id="UP000184363"/>
    </source>
</evidence>
<sequence length="408" mass="44304">MSTREFRDKFAIVGVGMTPTARTHARGMSAMRLEAWAAKLAIEDAGLAREDIDGVVHAMMASPHPPLQWTDTYSRMLGLRPNFYLTVARGGQAAHNGLLLATHYLRLGLAKYVIVSCGLPGWSASHAPEGPVGMLGTGGWRGQLGFGIGPLGFNAAAGGGSSHGFYVSRHMHEYGTTAEDLAEVALSAREWANLNPEARFHDRKLTREDYLASDYVIEPLRKMDCCIESDLGAAIVVTTADRARSGPKPPVYLKGLGFGDQARKQWWDKSNYTQVDGAFAAKQAFAEAGENIWSIDVAELYDCFTMEIIFYLEDYGYCKKGEAGEFLRSGATRPGGSFPINTHGGLLSGMYLFDFPNVVEATRQLRGEAGDRQVPNAHLALTNGHGGEMVEPFMCSSHATMILGNELS</sequence>
<dbReference type="Gene3D" id="3.40.47.10">
    <property type="match status" value="1"/>
</dbReference>
<dbReference type="OrthoDB" id="9785768at2"/>
<reference evidence="2 3" key="1">
    <citation type="submission" date="2016-11" db="EMBL/GenBank/DDBJ databases">
        <authorList>
            <person name="Jaros S."/>
            <person name="Januszkiewicz K."/>
            <person name="Wedrychowicz H."/>
        </authorList>
    </citation>
    <scope>NUCLEOTIDE SEQUENCE [LARGE SCALE GENOMIC DNA]</scope>
    <source>
        <strain evidence="2 3">DSM 43832</strain>
    </source>
</reference>
<accession>A0A1M6UWI6</accession>
<dbReference type="SUPFAM" id="SSF53901">
    <property type="entry name" value="Thiolase-like"/>
    <property type="match status" value="2"/>
</dbReference>
<evidence type="ECO:0000259" key="1">
    <source>
        <dbReference type="Pfam" id="PF22691"/>
    </source>
</evidence>
<dbReference type="Proteomes" id="UP000184363">
    <property type="component" value="Unassembled WGS sequence"/>
</dbReference>
<evidence type="ECO:0000313" key="2">
    <source>
        <dbReference type="EMBL" id="SHK73579.1"/>
    </source>
</evidence>
<keyword evidence="2" id="KW-0808">Transferase</keyword>
<feature type="domain" description="Thiolase C-terminal" evidence="1">
    <location>
        <begin position="270"/>
        <end position="405"/>
    </location>
</feature>
<dbReference type="PANTHER" id="PTHR42870">
    <property type="entry name" value="ACETYL-COA C-ACETYLTRANSFERASE"/>
    <property type="match status" value="1"/>
</dbReference>
<dbReference type="RefSeq" id="WP_143172177.1">
    <property type="nucleotide sequence ID" value="NZ_CALGVN010000022.1"/>
</dbReference>
<dbReference type="PIRSF" id="PIRSF000429">
    <property type="entry name" value="Ac-CoA_Ac_transf"/>
    <property type="match status" value="1"/>
</dbReference>
<protein>
    <submittedName>
        <fullName evidence="2">Acetyl-CoA acetyltransferase</fullName>
    </submittedName>
</protein>
<dbReference type="GO" id="GO:0016747">
    <property type="term" value="F:acyltransferase activity, transferring groups other than amino-acyl groups"/>
    <property type="evidence" value="ECO:0007669"/>
    <property type="project" value="InterPro"/>
</dbReference>
<name>A0A1M6UWI6_PSETH</name>
<proteinExistence type="predicted"/>
<dbReference type="InterPro" id="IPR016039">
    <property type="entry name" value="Thiolase-like"/>
</dbReference>
<gene>
    <name evidence="2" type="ORF">SAMN05443637_11155</name>
</gene>
<organism evidence="2 3">
    <name type="scientific">Pseudonocardia thermophila</name>
    <dbReference type="NCBI Taxonomy" id="1848"/>
    <lineage>
        <taxon>Bacteria</taxon>
        <taxon>Bacillati</taxon>
        <taxon>Actinomycetota</taxon>
        <taxon>Actinomycetes</taxon>
        <taxon>Pseudonocardiales</taxon>
        <taxon>Pseudonocardiaceae</taxon>
        <taxon>Pseudonocardia</taxon>
    </lineage>
</organism>